<dbReference type="EMBL" id="VSSQ01087947">
    <property type="protein sequence ID" value="MPN34754.1"/>
    <property type="molecule type" value="Genomic_DNA"/>
</dbReference>
<proteinExistence type="inferred from homology"/>
<feature type="region of interest" description="Disordered" evidence="1">
    <location>
        <begin position="56"/>
        <end position="76"/>
    </location>
</feature>
<evidence type="ECO:0000256" key="1">
    <source>
        <dbReference type="SAM" id="MobiDB-lite"/>
    </source>
</evidence>
<gene>
    <name evidence="2" type="primary">tlp_4</name>
    <name evidence="2" type="ORF">SDC9_182248</name>
</gene>
<dbReference type="Pfam" id="PF19824">
    <property type="entry name" value="Tlp"/>
    <property type="match status" value="1"/>
</dbReference>
<dbReference type="AlphaFoldDB" id="A0A645HF81"/>
<organism evidence="2">
    <name type="scientific">bioreactor metagenome</name>
    <dbReference type="NCBI Taxonomy" id="1076179"/>
    <lineage>
        <taxon>unclassified sequences</taxon>
        <taxon>metagenomes</taxon>
        <taxon>ecological metagenomes</taxon>
    </lineage>
</organism>
<protein>
    <submittedName>
        <fullName evidence="2">Small, acid-soluble spore protein Tlp</fullName>
    </submittedName>
</protein>
<dbReference type="NCBIfam" id="TIGR03090">
    <property type="entry name" value="SASP_tlp"/>
    <property type="match status" value="1"/>
</dbReference>
<comment type="caution">
    <text evidence="2">The sequence shown here is derived from an EMBL/GenBank/DDBJ whole genome shotgun (WGS) entry which is preliminary data.</text>
</comment>
<reference evidence="2" key="1">
    <citation type="submission" date="2019-08" db="EMBL/GenBank/DDBJ databases">
        <authorList>
            <person name="Kucharzyk K."/>
            <person name="Murdoch R.W."/>
            <person name="Higgins S."/>
            <person name="Loffler F."/>
        </authorList>
    </citation>
    <scope>NUCLEOTIDE SEQUENCE</scope>
</reference>
<dbReference type="HAMAP" id="MF_01506">
    <property type="entry name" value="Tlp"/>
    <property type="match status" value="1"/>
</dbReference>
<feature type="compositionally biased region" description="Basic and acidic residues" evidence="1">
    <location>
        <begin position="56"/>
        <end position="68"/>
    </location>
</feature>
<accession>A0A645HF81</accession>
<sequence>MKANPDNRNDNVDRIQYNLDMTIDNIHRANEMIDKTSDPKTKQVLKAKNEHRMDALDGMRSEIRDEANAAKNRRLP</sequence>
<name>A0A645HF81_9ZZZZ</name>
<evidence type="ECO:0000313" key="2">
    <source>
        <dbReference type="EMBL" id="MPN34754.1"/>
    </source>
</evidence>
<dbReference type="InterPro" id="IPR017524">
    <property type="entry name" value="SASP_thioredoxin-like"/>
</dbReference>